<comment type="caution">
    <text evidence="1">The sequence shown here is derived from an EMBL/GenBank/DDBJ whole genome shotgun (WGS) entry which is preliminary data.</text>
</comment>
<reference evidence="1" key="1">
    <citation type="submission" date="2021-03" db="EMBL/GenBank/DDBJ databases">
        <authorList>
            <person name="Bekaert M."/>
        </authorList>
    </citation>
    <scope>NUCLEOTIDE SEQUENCE</scope>
</reference>
<protein>
    <submittedName>
        <fullName evidence="1">Uncharacterized protein</fullName>
    </submittedName>
</protein>
<organism evidence="1 2">
    <name type="scientific">Mytilus edulis</name>
    <name type="common">Blue mussel</name>
    <dbReference type="NCBI Taxonomy" id="6550"/>
    <lineage>
        <taxon>Eukaryota</taxon>
        <taxon>Metazoa</taxon>
        <taxon>Spiralia</taxon>
        <taxon>Lophotrochozoa</taxon>
        <taxon>Mollusca</taxon>
        <taxon>Bivalvia</taxon>
        <taxon>Autobranchia</taxon>
        <taxon>Pteriomorphia</taxon>
        <taxon>Mytilida</taxon>
        <taxon>Mytiloidea</taxon>
        <taxon>Mytilidae</taxon>
        <taxon>Mytilinae</taxon>
        <taxon>Mytilus</taxon>
    </lineage>
</organism>
<keyword evidence="2" id="KW-1185">Reference proteome</keyword>
<gene>
    <name evidence="1" type="ORF">MEDL_48168</name>
</gene>
<dbReference type="AlphaFoldDB" id="A0A8S3U490"/>
<name>A0A8S3U490_MYTED</name>
<evidence type="ECO:0000313" key="1">
    <source>
        <dbReference type="EMBL" id="CAG2235606.1"/>
    </source>
</evidence>
<accession>A0A8S3U490</accession>
<dbReference type="Proteomes" id="UP000683360">
    <property type="component" value="Unassembled WGS sequence"/>
</dbReference>
<dbReference type="EMBL" id="CAJPWZ010002323">
    <property type="protein sequence ID" value="CAG2235606.1"/>
    <property type="molecule type" value="Genomic_DNA"/>
</dbReference>
<sequence length="231" mass="27324">MRRLCPKLNLDKTANIIPYTIIPIETYCDNPYLDEKTLNLDQNIIPYTIIPIDSYLDEKTLDVTIPTLMRRLCPKLNLDKTANIIPYTIIPIETYCDNPYLDEKTLSKAKLRQNSKYNTLHHHSYRDRRIVTILTLMRRLCPKLNLDKTANIIPYTIIPIETYCDNPYLDEKTLSKAELRQNSKYNTKHHHSYRDVQSDNPYLDEKTLSKAELRQNSKYNTLHHHSYRDVL</sequence>
<proteinExistence type="predicted"/>
<evidence type="ECO:0000313" key="2">
    <source>
        <dbReference type="Proteomes" id="UP000683360"/>
    </source>
</evidence>